<dbReference type="SUPFAM" id="SSF88659">
    <property type="entry name" value="Sigma3 and sigma4 domains of RNA polymerase sigma factors"/>
    <property type="match status" value="1"/>
</dbReference>
<dbReference type="NCBIfam" id="TIGR02985">
    <property type="entry name" value="Sig70_bacteroi1"/>
    <property type="match status" value="1"/>
</dbReference>
<dbReference type="Gene3D" id="1.10.10.10">
    <property type="entry name" value="Winged helix-like DNA-binding domain superfamily/Winged helix DNA-binding domain"/>
    <property type="match status" value="1"/>
</dbReference>
<evidence type="ECO:0000259" key="6">
    <source>
        <dbReference type="Pfam" id="PF08281"/>
    </source>
</evidence>
<organism evidence="7 8">
    <name type="scientific">Chitinophaga lutea</name>
    <dbReference type="NCBI Taxonomy" id="2488634"/>
    <lineage>
        <taxon>Bacteria</taxon>
        <taxon>Pseudomonadati</taxon>
        <taxon>Bacteroidota</taxon>
        <taxon>Chitinophagia</taxon>
        <taxon>Chitinophagales</taxon>
        <taxon>Chitinophagaceae</taxon>
        <taxon>Chitinophaga</taxon>
    </lineage>
</organism>
<dbReference type="Proteomes" id="UP000278351">
    <property type="component" value="Unassembled WGS sequence"/>
</dbReference>
<dbReference type="SUPFAM" id="SSF88946">
    <property type="entry name" value="Sigma2 domain of RNA polymerase sigma factors"/>
    <property type="match status" value="1"/>
</dbReference>
<accession>A0A3N4PG30</accession>
<comment type="caution">
    <text evidence="7">The sequence shown here is derived from an EMBL/GenBank/DDBJ whole genome shotgun (WGS) entry which is preliminary data.</text>
</comment>
<feature type="domain" description="RNA polymerase sigma factor 70 region 4 type 2" evidence="6">
    <location>
        <begin position="125"/>
        <end position="175"/>
    </location>
</feature>
<dbReference type="InterPro" id="IPR013324">
    <property type="entry name" value="RNA_pol_sigma_r3/r4-like"/>
</dbReference>
<dbReference type="AlphaFoldDB" id="A0A3N4PG30"/>
<dbReference type="NCBIfam" id="TIGR02937">
    <property type="entry name" value="sigma70-ECF"/>
    <property type="match status" value="1"/>
</dbReference>
<evidence type="ECO:0000256" key="1">
    <source>
        <dbReference type="ARBA" id="ARBA00010641"/>
    </source>
</evidence>
<evidence type="ECO:0000256" key="3">
    <source>
        <dbReference type="ARBA" id="ARBA00023082"/>
    </source>
</evidence>
<dbReference type="GO" id="GO:0016987">
    <property type="term" value="F:sigma factor activity"/>
    <property type="evidence" value="ECO:0007669"/>
    <property type="project" value="UniProtKB-KW"/>
</dbReference>
<dbReference type="CDD" id="cd06171">
    <property type="entry name" value="Sigma70_r4"/>
    <property type="match status" value="1"/>
</dbReference>
<feature type="domain" description="RNA polymerase sigma-70 region 2" evidence="5">
    <location>
        <begin position="29"/>
        <end position="93"/>
    </location>
</feature>
<dbReference type="Pfam" id="PF04542">
    <property type="entry name" value="Sigma70_r2"/>
    <property type="match status" value="1"/>
</dbReference>
<gene>
    <name evidence="7" type="ORF">EGT74_24090</name>
</gene>
<dbReference type="InterPro" id="IPR014327">
    <property type="entry name" value="RNA_pol_sigma70_bacteroid"/>
</dbReference>
<dbReference type="Pfam" id="PF08281">
    <property type="entry name" value="Sigma70_r4_2"/>
    <property type="match status" value="1"/>
</dbReference>
<dbReference type="InterPro" id="IPR039425">
    <property type="entry name" value="RNA_pol_sigma-70-like"/>
</dbReference>
<dbReference type="PANTHER" id="PTHR43133:SF46">
    <property type="entry name" value="RNA POLYMERASE SIGMA-70 FACTOR ECF SUBFAMILY"/>
    <property type="match status" value="1"/>
</dbReference>
<reference evidence="7 8" key="1">
    <citation type="submission" date="2018-11" db="EMBL/GenBank/DDBJ databases">
        <title>Chitinophaga lutea sp.nov., isolate from arsenic contaminated soil.</title>
        <authorList>
            <person name="Zong Y."/>
        </authorList>
    </citation>
    <scope>NUCLEOTIDE SEQUENCE [LARGE SCALE GENOMIC DNA]</scope>
    <source>
        <strain evidence="7 8">ZY74</strain>
    </source>
</reference>
<dbReference type="InterPro" id="IPR014284">
    <property type="entry name" value="RNA_pol_sigma-70_dom"/>
</dbReference>
<evidence type="ECO:0000313" key="7">
    <source>
        <dbReference type="EMBL" id="RPE05469.1"/>
    </source>
</evidence>
<dbReference type="Gene3D" id="1.10.1740.10">
    <property type="match status" value="1"/>
</dbReference>
<proteinExistence type="inferred from homology"/>
<dbReference type="InterPro" id="IPR013325">
    <property type="entry name" value="RNA_pol_sigma_r2"/>
</dbReference>
<evidence type="ECO:0000259" key="5">
    <source>
        <dbReference type="Pfam" id="PF04542"/>
    </source>
</evidence>
<dbReference type="PANTHER" id="PTHR43133">
    <property type="entry name" value="RNA POLYMERASE ECF-TYPE SIGMA FACTO"/>
    <property type="match status" value="1"/>
</dbReference>
<dbReference type="InterPro" id="IPR036388">
    <property type="entry name" value="WH-like_DNA-bd_sf"/>
</dbReference>
<dbReference type="RefSeq" id="WP_123849114.1">
    <property type="nucleotide sequence ID" value="NZ_RPDH01000003.1"/>
</dbReference>
<keyword evidence="2" id="KW-0805">Transcription regulation</keyword>
<sequence>MMDQPYSTLSDTALADLLKSGDQSAFAQIYDRYWRVIYGHVYKMLQDEEEAKDVLQEVFSEIWVKREQPYTNLSGYLYVSARHKVLNLIRKNKYQSAYLSSLAGFAADHSTATLERLDEKDLAAAIEREIQALPPRMKEVFELSRKENLSYKEIALRLGISDKTVKKQMYKSLQQIRLNLKDAGAMTIVILASMRG</sequence>
<dbReference type="InterPro" id="IPR007627">
    <property type="entry name" value="RNA_pol_sigma70_r2"/>
</dbReference>
<dbReference type="GO" id="GO:0003677">
    <property type="term" value="F:DNA binding"/>
    <property type="evidence" value="ECO:0007669"/>
    <property type="project" value="InterPro"/>
</dbReference>
<dbReference type="EMBL" id="RPDH01000003">
    <property type="protein sequence ID" value="RPE05469.1"/>
    <property type="molecule type" value="Genomic_DNA"/>
</dbReference>
<name>A0A3N4PG30_9BACT</name>
<comment type="similarity">
    <text evidence="1">Belongs to the sigma-70 factor family. ECF subfamily.</text>
</comment>
<keyword evidence="3" id="KW-0731">Sigma factor</keyword>
<evidence type="ECO:0000256" key="2">
    <source>
        <dbReference type="ARBA" id="ARBA00023015"/>
    </source>
</evidence>
<dbReference type="GO" id="GO:0006352">
    <property type="term" value="P:DNA-templated transcription initiation"/>
    <property type="evidence" value="ECO:0007669"/>
    <property type="project" value="InterPro"/>
</dbReference>
<keyword evidence="8" id="KW-1185">Reference proteome</keyword>
<evidence type="ECO:0000313" key="8">
    <source>
        <dbReference type="Proteomes" id="UP000278351"/>
    </source>
</evidence>
<evidence type="ECO:0000256" key="4">
    <source>
        <dbReference type="ARBA" id="ARBA00023163"/>
    </source>
</evidence>
<keyword evidence="4" id="KW-0804">Transcription</keyword>
<dbReference type="InterPro" id="IPR013249">
    <property type="entry name" value="RNA_pol_sigma70_r4_t2"/>
</dbReference>
<protein>
    <submittedName>
        <fullName evidence="7">RNA polymerase sigma-70 factor</fullName>
    </submittedName>
</protein>
<dbReference type="OrthoDB" id="659569at2"/>